<sequence>MAETPTDDPAIAALFGRLGIVPGRVEHPPVHTVEDALPHWAGLPGEHTKNLFLKDGKLLYLVTLRADTRADMKALAPLLGAKRLSFASPERLMEHLGTPPGAVGFLSLVKDGAGAVRFAVERALWDAERITAHPLRNTATVSLTGAEFRAVLADLGVEPILLDL</sequence>
<protein>
    <submittedName>
        <fullName evidence="3">Prolyl-tRNA synthetase associated domain-containing protein</fullName>
    </submittedName>
</protein>
<gene>
    <name evidence="3" type="ORF">D3273_19915</name>
</gene>
<dbReference type="InterPro" id="IPR007214">
    <property type="entry name" value="YbaK/aa-tRNA-synth-assoc-dom"/>
</dbReference>
<proteinExistence type="inferred from homology"/>
<evidence type="ECO:0000313" key="3">
    <source>
        <dbReference type="EMBL" id="RYC30239.1"/>
    </source>
</evidence>
<dbReference type="Gene3D" id="3.90.960.10">
    <property type="entry name" value="YbaK/aminoacyl-tRNA synthetase-associated domain"/>
    <property type="match status" value="1"/>
</dbReference>
<organism evidence="3 4">
    <name type="scientific">Lichenibacterium minor</name>
    <dbReference type="NCBI Taxonomy" id="2316528"/>
    <lineage>
        <taxon>Bacteria</taxon>
        <taxon>Pseudomonadati</taxon>
        <taxon>Pseudomonadota</taxon>
        <taxon>Alphaproteobacteria</taxon>
        <taxon>Hyphomicrobiales</taxon>
        <taxon>Lichenihabitantaceae</taxon>
        <taxon>Lichenibacterium</taxon>
    </lineage>
</organism>
<keyword evidence="3" id="KW-0030">Aminoacyl-tRNA synthetase</keyword>
<dbReference type="PANTHER" id="PTHR31423:SF3">
    <property type="entry name" value="PROLYL-TRNA SYNTHETASE ASSOCIATED DOMAIN-CONTAINING PROTEIN 1-RELATED"/>
    <property type="match status" value="1"/>
</dbReference>
<dbReference type="Proteomes" id="UP000290759">
    <property type="component" value="Unassembled WGS sequence"/>
</dbReference>
<dbReference type="GO" id="GO:0004812">
    <property type="term" value="F:aminoacyl-tRNA ligase activity"/>
    <property type="evidence" value="ECO:0007669"/>
    <property type="project" value="UniProtKB-KW"/>
</dbReference>
<dbReference type="SUPFAM" id="SSF55826">
    <property type="entry name" value="YbaK/ProRS associated domain"/>
    <property type="match status" value="1"/>
</dbReference>
<keyword evidence="3" id="KW-0436">Ligase</keyword>
<dbReference type="EMBL" id="QYBB01000029">
    <property type="protein sequence ID" value="RYC30239.1"/>
    <property type="molecule type" value="Genomic_DNA"/>
</dbReference>
<feature type="domain" description="YbaK/aminoacyl-tRNA synthetase-associated" evidence="2">
    <location>
        <begin position="27"/>
        <end position="149"/>
    </location>
</feature>
<dbReference type="PANTHER" id="PTHR31423">
    <property type="entry name" value="YBAK DOMAIN-CONTAINING PROTEIN"/>
    <property type="match status" value="1"/>
</dbReference>
<dbReference type="GO" id="GO:0002161">
    <property type="term" value="F:aminoacyl-tRNA deacylase activity"/>
    <property type="evidence" value="ECO:0007669"/>
    <property type="project" value="InterPro"/>
</dbReference>
<dbReference type="RefSeq" id="WP_129228642.1">
    <property type="nucleotide sequence ID" value="NZ_QYBB01000029.1"/>
</dbReference>
<name>A0A4Q2U1B0_9HYPH</name>
<dbReference type="InterPro" id="IPR036754">
    <property type="entry name" value="YbaK/aa-tRNA-synt-asso_dom_sf"/>
</dbReference>
<comment type="caution">
    <text evidence="3">The sequence shown here is derived from an EMBL/GenBank/DDBJ whole genome shotgun (WGS) entry which is preliminary data.</text>
</comment>
<accession>A0A4Q2U1B0</accession>
<dbReference type="AlphaFoldDB" id="A0A4Q2U1B0"/>
<dbReference type="CDD" id="cd04335">
    <property type="entry name" value="PrdX_deacylase"/>
    <property type="match status" value="1"/>
</dbReference>
<comment type="similarity">
    <text evidence="1">Belongs to the PRORSD1 family.</text>
</comment>
<reference evidence="3 4" key="2">
    <citation type="submission" date="2019-02" db="EMBL/GenBank/DDBJ databases">
        <title>'Lichenibacterium ramalinii' gen. nov. sp. nov., 'Lichenibacterium minor' gen. nov. sp. nov.</title>
        <authorList>
            <person name="Pankratov T."/>
        </authorList>
    </citation>
    <scope>NUCLEOTIDE SEQUENCE [LARGE SCALE GENOMIC DNA]</scope>
    <source>
        <strain evidence="3 4">RmlP026</strain>
    </source>
</reference>
<evidence type="ECO:0000313" key="4">
    <source>
        <dbReference type="Proteomes" id="UP000290759"/>
    </source>
</evidence>
<evidence type="ECO:0000256" key="1">
    <source>
        <dbReference type="ARBA" id="ARBA00010201"/>
    </source>
</evidence>
<keyword evidence="4" id="KW-1185">Reference proteome</keyword>
<dbReference type="InterPro" id="IPR040285">
    <property type="entry name" value="ProX/PRXD1"/>
</dbReference>
<reference evidence="3 4" key="1">
    <citation type="submission" date="2018-12" db="EMBL/GenBank/DDBJ databases">
        <authorList>
            <person name="Grouzdev D.S."/>
            <person name="Krutkina M.S."/>
        </authorList>
    </citation>
    <scope>NUCLEOTIDE SEQUENCE [LARGE SCALE GENOMIC DNA]</scope>
    <source>
        <strain evidence="3 4">RmlP026</strain>
    </source>
</reference>
<evidence type="ECO:0000259" key="2">
    <source>
        <dbReference type="Pfam" id="PF04073"/>
    </source>
</evidence>
<dbReference type="Pfam" id="PF04073">
    <property type="entry name" value="tRNA_edit"/>
    <property type="match status" value="1"/>
</dbReference>
<dbReference type="OrthoDB" id="5145315at2"/>